<dbReference type="AlphaFoldDB" id="A0A6C2CP42"/>
<evidence type="ECO:0000256" key="1">
    <source>
        <dbReference type="ARBA" id="ARBA00005233"/>
    </source>
</evidence>
<dbReference type="PANTHER" id="PTHR30093">
    <property type="entry name" value="GENERAL SECRETION PATHWAY PROTEIN G"/>
    <property type="match status" value="1"/>
</dbReference>
<dbReference type="PANTHER" id="PTHR30093:SF34">
    <property type="entry name" value="PREPILIN PEPTIDASE-DEPENDENT PROTEIN D"/>
    <property type="match status" value="1"/>
</dbReference>
<gene>
    <name evidence="4" type="ORF">ETQ85_15555</name>
</gene>
<dbReference type="NCBIfam" id="TIGR02532">
    <property type="entry name" value="IV_pilin_GFxxxE"/>
    <property type="match status" value="1"/>
</dbReference>
<dbReference type="InterPro" id="IPR031982">
    <property type="entry name" value="PilE-like"/>
</dbReference>
<dbReference type="GO" id="GO:0044096">
    <property type="term" value="C:type IV pilus"/>
    <property type="evidence" value="ECO:0007669"/>
    <property type="project" value="TreeGrafter"/>
</dbReference>
<accession>A0A6C2CP42</accession>
<evidence type="ECO:0000313" key="4">
    <source>
        <dbReference type="EMBL" id="TYC55182.1"/>
    </source>
</evidence>
<dbReference type="EMBL" id="SDKK01000014">
    <property type="protein sequence ID" value="TYC55182.1"/>
    <property type="molecule type" value="Genomic_DNA"/>
</dbReference>
<dbReference type="OrthoDB" id="8592370at2"/>
<dbReference type="PROSITE" id="PS00409">
    <property type="entry name" value="PROKAR_NTER_METHYL"/>
    <property type="match status" value="1"/>
</dbReference>
<keyword evidence="3" id="KW-0472">Membrane</keyword>
<keyword evidence="3" id="KW-0812">Transmembrane</keyword>
<name>A0A6C2CP42_9RHOO</name>
<comment type="caution">
    <text evidence="4">The sequence shown here is derived from an EMBL/GenBank/DDBJ whole genome shotgun (WGS) entry which is preliminary data.</text>
</comment>
<comment type="similarity">
    <text evidence="1">Belongs to the N-Me-Phe pilin family.</text>
</comment>
<dbReference type="InterPro" id="IPR012902">
    <property type="entry name" value="N_methyl_site"/>
</dbReference>
<keyword evidence="2" id="KW-0488">Methylation</keyword>
<reference evidence="4 5" key="1">
    <citation type="submission" date="2019-01" db="EMBL/GenBank/DDBJ databases">
        <title>Zoogloea oleivorans genome sequencing and assembly.</title>
        <authorList>
            <person name="Tancsics A."/>
            <person name="Farkas M."/>
            <person name="Kriszt B."/>
            <person name="Maroti G."/>
            <person name="Horvath B."/>
        </authorList>
    </citation>
    <scope>NUCLEOTIDE SEQUENCE [LARGE SCALE GENOMIC DNA]</scope>
    <source>
        <strain evidence="4 5">Buc</strain>
    </source>
</reference>
<keyword evidence="5" id="KW-1185">Reference proteome</keyword>
<sequence>MPEERLMKKMRGFTLIELMIVVVIVGILAAVAMPAYTDFIARGKIAQGTEALSEAKVRMEQVYNSNRSYLLSDNTCPDFSASFSDIPFTITHSPTCTKDTFTLKVTGKSANGMSGYWYSINESGEKKSATPTGSGNCWLISKGTSCPS</sequence>
<dbReference type="Pfam" id="PF07963">
    <property type="entry name" value="N_methyl"/>
    <property type="match status" value="1"/>
</dbReference>
<evidence type="ECO:0000256" key="3">
    <source>
        <dbReference type="SAM" id="Phobius"/>
    </source>
</evidence>
<feature type="transmembrane region" description="Helical" evidence="3">
    <location>
        <begin position="12"/>
        <end position="36"/>
    </location>
</feature>
<keyword evidence="3" id="KW-1133">Transmembrane helix</keyword>
<evidence type="ECO:0000256" key="2">
    <source>
        <dbReference type="ARBA" id="ARBA00022481"/>
    </source>
</evidence>
<dbReference type="Proteomes" id="UP000389128">
    <property type="component" value="Unassembled WGS sequence"/>
</dbReference>
<organism evidence="4 5">
    <name type="scientific">Zoogloea oleivorans</name>
    <dbReference type="NCBI Taxonomy" id="1552750"/>
    <lineage>
        <taxon>Bacteria</taxon>
        <taxon>Pseudomonadati</taxon>
        <taxon>Pseudomonadota</taxon>
        <taxon>Betaproteobacteria</taxon>
        <taxon>Rhodocyclales</taxon>
        <taxon>Zoogloeaceae</taxon>
        <taxon>Zoogloea</taxon>
    </lineage>
</organism>
<dbReference type="GO" id="GO:0043683">
    <property type="term" value="P:type IV pilus assembly"/>
    <property type="evidence" value="ECO:0007669"/>
    <property type="project" value="InterPro"/>
</dbReference>
<dbReference type="Pfam" id="PF16732">
    <property type="entry name" value="ComP_DUS"/>
    <property type="match status" value="1"/>
</dbReference>
<dbReference type="InterPro" id="IPR045584">
    <property type="entry name" value="Pilin-like"/>
</dbReference>
<proteinExistence type="inferred from homology"/>
<evidence type="ECO:0000313" key="5">
    <source>
        <dbReference type="Proteomes" id="UP000389128"/>
    </source>
</evidence>
<dbReference type="Gene3D" id="3.30.700.10">
    <property type="entry name" value="Glycoprotein, Type 4 Pilin"/>
    <property type="match status" value="1"/>
</dbReference>
<dbReference type="SUPFAM" id="SSF54523">
    <property type="entry name" value="Pili subunits"/>
    <property type="match status" value="1"/>
</dbReference>
<protein>
    <submittedName>
        <fullName evidence="4">Prepilin-type N-terminal cleavage/methylation domain-containing protein</fullName>
    </submittedName>
</protein>
<dbReference type="GO" id="GO:0043107">
    <property type="term" value="P:type IV pilus-dependent motility"/>
    <property type="evidence" value="ECO:0007669"/>
    <property type="project" value="TreeGrafter"/>
</dbReference>